<dbReference type="InterPro" id="IPR000014">
    <property type="entry name" value="PAS"/>
</dbReference>
<dbReference type="NCBIfam" id="TIGR00229">
    <property type="entry name" value="sensory_box"/>
    <property type="match status" value="1"/>
</dbReference>
<dbReference type="EMBL" id="JAAVTX010000005">
    <property type="protein sequence ID" value="NKE46623.1"/>
    <property type="molecule type" value="Genomic_DNA"/>
</dbReference>
<name>A0ABX1F2R3_9PROT</name>
<dbReference type="Gene3D" id="3.30.450.20">
    <property type="entry name" value="PAS domain"/>
    <property type="match status" value="1"/>
</dbReference>
<feature type="transmembrane region" description="Helical" evidence="3">
    <location>
        <begin position="35"/>
        <end position="53"/>
    </location>
</feature>
<keyword evidence="7" id="KW-1185">Reference proteome</keyword>
<dbReference type="InterPro" id="IPR058544">
    <property type="entry name" value="ETR1_N"/>
</dbReference>
<dbReference type="InterPro" id="IPR035965">
    <property type="entry name" value="PAS-like_dom_sf"/>
</dbReference>
<dbReference type="InterPro" id="IPR003594">
    <property type="entry name" value="HATPase_dom"/>
</dbReference>
<dbReference type="PROSITE" id="PS50109">
    <property type="entry name" value="HIS_KIN"/>
    <property type="match status" value="1"/>
</dbReference>
<dbReference type="PANTHER" id="PTHR43065">
    <property type="entry name" value="SENSOR HISTIDINE KINASE"/>
    <property type="match status" value="1"/>
</dbReference>
<keyword evidence="3" id="KW-0472">Membrane</keyword>
<comment type="caution">
    <text evidence="6">The sequence shown here is derived from an EMBL/GenBank/DDBJ whole genome shotgun (WGS) entry which is preliminary data.</text>
</comment>
<dbReference type="Pfam" id="PF08448">
    <property type="entry name" value="PAS_4"/>
    <property type="match status" value="1"/>
</dbReference>
<dbReference type="InterPro" id="IPR013656">
    <property type="entry name" value="PAS_4"/>
</dbReference>
<evidence type="ECO:0000313" key="7">
    <source>
        <dbReference type="Proteomes" id="UP000765160"/>
    </source>
</evidence>
<evidence type="ECO:0000256" key="1">
    <source>
        <dbReference type="ARBA" id="ARBA00000085"/>
    </source>
</evidence>
<dbReference type="SUPFAM" id="SSF55874">
    <property type="entry name" value="ATPase domain of HSP90 chaperone/DNA topoisomerase II/histidine kinase"/>
    <property type="match status" value="1"/>
</dbReference>
<feature type="transmembrane region" description="Helical" evidence="3">
    <location>
        <begin position="60"/>
        <end position="83"/>
    </location>
</feature>
<reference evidence="6 7" key="1">
    <citation type="submission" date="2020-03" db="EMBL/GenBank/DDBJ databases">
        <title>Roseomonas selenitidurans sp. nov. isolated from soil.</title>
        <authorList>
            <person name="Liu H."/>
        </authorList>
    </citation>
    <scope>NUCLEOTIDE SEQUENCE [LARGE SCALE GENOMIC DNA]</scope>
    <source>
        <strain evidence="6 7">JCM 15073</strain>
    </source>
</reference>
<feature type="domain" description="Histidine kinase" evidence="4">
    <location>
        <begin position="285"/>
        <end position="508"/>
    </location>
</feature>
<dbReference type="RefSeq" id="WP_168051148.1">
    <property type="nucleotide sequence ID" value="NZ_JAATJR010000005.1"/>
</dbReference>
<dbReference type="Pfam" id="PF02518">
    <property type="entry name" value="HATPase_c"/>
    <property type="match status" value="1"/>
</dbReference>
<keyword evidence="3" id="KW-0812">Transmembrane</keyword>
<dbReference type="InterPro" id="IPR004358">
    <property type="entry name" value="Sig_transdc_His_kin-like_C"/>
</dbReference>
<dbReference type="Pfam" id="PF25487">
    <property type="entry name" value="ETR1_N"/>
    <property type="match status" value="1"/>
</dbReference>
<dbReference type="PRINTS" id="PR00344">
    <property type="entry name" value="BCTRLSENSOR"/>
</dbReference>
<keyword evidence="3" id="KW-1133">Transmembrane helix</keyword>
<evidence type="ECO:0000259" key="4">
    <source>
        <dbReference type="PROSITE" id="PS50109"/>
    </source>
</evidence>
<proteinExistence type="predicted"/>
<feature type="domain" description="PAC" evidence="5">
    <location>
        <begin position="219"/>
        <end position="272"/>
    </location>
</feature>
<dbReference type="PANTHER" id="PTHR43065:SF42">
    <property type="entry name" value="TWO-COMPONENT SENSOR PPRA"/>
    <property type="match status" value="1"/>
</dbReference>
<dbReference type="Gene3D" id="3.30.565.10">
    <property type="entry name" value="Histidine kinase-like ATPase, C-terminal domain"/>
    <property type="match status" value="1"/>
</dbReference>
<dbReference type="InterPro" id="IPR000700">
    <property type="entry name" value="PAS-assoc_C"/>
</dbReference>
<dbReference type="Proteomes" id="UP000765160">
    <property type="component" value="Unassembled WGS sequence"/>
</dbReference>
<accession>A0ABX1F2R3</accession>
<evidence type="ECO:0000313" key="6">
    <source>
        <dbReference type="EMBL" id="NKE46623.1"/>
    </source>
</evidence>
<protein>
    <recommendedName>
        <fullName evidence="2">histidine kinase</fullName>
        <ecNumber evidence="2">2.7.13.3</ecNumber>
    </recommendedName>
</protein>
<dbReference type="EC" id="2.7.13.3" evidence="2"/>
<dbReference type="SMART" id="SM00387">
    <property type="entry name" value="HATPase_c"/>
    <property type="match status" value="1"/>
</dbReference>
<dbReference type="PROSITE" id="PS50113">
    <property type="entry name" value="PAC"/>
    <property type="match status" value="1"/>
</dbReference>
<evidence type="ECO:0000256" key="2">
    <source>
        <dbReference type="ARBA" id="ARBA00012438"/>
    </source>
</evidence>
<organism evidence="6 7">
    <name type="scientific">Falsiroseomonas frigidaquae</name>
    <dbReference type="NCBI Taxonomy" id="487318"/>
    <lineage>
        <taxon>Bacteria</taxon>
        <taxon>Pseudomonadati</taxon>
        <taxon>Pseudomonadota</taxon>
        <taxon>Alphaproteobacteria</taxon>
        <taxon>Acetobacterales</taxon>
        <taxon>Roseomonadaceae</taxon>
        <taxon>Falsiroseomonas</taxon>
    </lineage>
</organism>
<dbReference type="SUPFAM" id="SSF55785">
    <property type="entry name" value="PYP-like sensor domain (PAS domain)"/>
    <property type="match status" value="1"/>
</dbReference>
<comment type="catalytic activity">
    <reaction evidence="1">
        <text>ATP + protein L-histidine = ADP + protein N-phospho-L-histidine.</text>
        <dbReference type="EC" id="2.7.13.3"/>
    </reaction>
</comment>
<dbReference type="InterPro" id="IPR005467">
    <property type="entry name" value="His_kinase_dom"/>
</dbReference>
<gene>
    <name evidence="6" type="ORF">HB662_17710</name>
</gene>
<dbReference type="InterPro" id="IPR036890">
    <property type="entry name" value="HATPase_C_sf"/>
</dbReference>
<dbReference type="Gene3D" id="1.10.287.130">
    <property type="match status" value="1"/>
</dbReference>
<dbReference type="CDD" id="cd00130">
    <property type="entry name" value="PAS"/>
    <property type="match status" value="1"/>
</dbReference>
<sequence>MALDPLLLPAPLLLPPGLCTLVDPDLIWLHLISDVATGLAYLSIPAALMVFALRRRDLAYPWVFALFAAFIIACGATHLMHAWTMFTPAYEAEGLIKAITAAVSVTTAIVLWPLLPRLLALPSPEAMAREVDERRAAEARALASEARSAAFIAHLAEALFVIRVLPDGGFQAETVNPAFERLFGISGDAMRHKPIETVVPAALLAAALPHWRQAAAERQPAEYVMEAETPAGWRVWQTVLVPMVGPDGQVERLLGSARDITMTRRLQADLLQSAKLATVGTMCAGLAHETSQPLNAAILWLRNARAAADGMQPETQVARLNTAFGVVEGQLRRAGDLVARIRALPGEEAGATHVFDATRTAEAAIRTAAGQYGPEGIEIALRNHPDPLPVRGAPARLEQALLQLLANARDAVQDRRASDPASSGQISVTLREEAGEAVVEVQDAGTGVPEALRDAIFDPFFTTRDPGHGSGLGLPLAAAVARGMGGRIYCHNAPEGGAVFTMRLALAPLSCLLTTEEARN</sequence>
<evidence type="ECO:0000259" key="5">
    <source>
        <dbReference type="PROSITE" id="PS50113"/>
    </source>
</evidence>
<evidence type="ECO:0000256" key="3">
    <source>
        <dbReference type="SAM" id="Phobius"/>
    </source>
</evidence>